<evidence type="ECO:0000313" key="10">
    <source>
        <dbReference type="Proteomes" id="UP000187203"/>
    </source>
</evidence>
<keyword evidence="2 6" id="KW-0479">Metal-binding</keyword>
<name>A0A1R3IZY3_9ROSI</name>
<dbReference type="InterPro" id="IPR031052">
    <property type="entry name" value="FHY3/FAR1"/>
</dbReference>
<evidence type="ECO:0000256" key="1">
    <source>
        <dbReference type="ARBA" id="ARBA00005889"/>
    </source>
</evidence>
<dbReference type="PANTHER" id="PTHR31669">
    <property type="entry name" value="PROTEIN FAR1-RELATED SEQUENCE 10-RELATED"/>
    <property type="match status" value="1"/>
</dbReference>
<dbReference type="SMART" id="SM00575">
    <property type="entry name" value="ZnF_PMZ"/>
    <property type="match status" value="1"/>
</dbReference>
<keyword evidence="6" id="KW-0539">Nucleus</keyword>
<dbReference type="OrthoDB" id="2402896at2759"/>
<dbReference type="InterPro" id="IPR006564">
    <property type="entry name" value="Znf_PMZ"/>
</dbReference>
<dbReference type="InterPro" id="IPR007527">
    <property type="entry name" value="Znf_SWIM"/>
</dbReference>
<dbReference type="STRING" id="93759.A0A1R3IZY3"/>
<dbReference type="Pfam" id="PF04434">
    <property type="entry name" value="SWIM"/>
    <property type="match status" value="1"/>
</dbReference>
<dbReference type="Proteomes" id="UP000187203">
    <property type="component" value="Unassembled WGS sequence"/>
</dbReference>
<dbReference type="GO" id="GO:0006355">
    <property type="term" value="P:regulation of DNA-templated transcription"/>
    <property type="evidence" value="ECO:0007669"/>
    <property type="project" value="UniProtKB-UniRule"/>
</dbReference>
<feature type="compositionally biased region" description="Polar residues" evidence="7">
    <location>
        <begin position="642"/>
        <end position="652"/>
    </location>
</feature>
<reference evidence="10" key="1">
    <citation type="submission" date="2013-09" db="EMBL/GenBank/DDBJ databases">
        <title>Corchorus olitorius genome sequencing.</title>
        <authorList>
            <person name="Alam M."/>
            <person name="Haque M.S."/>
            <person name="Islam M.S."/>
            <person name="Emdad E.M."/>
            <person name="Islam M.M."/>
            <person name="Ahmed B."/>
            <person name="Halim A."/>
            <person name="Hossen Q.M.M."/>
            <person name="Hossain M.Z."/>
            <person name="Ahmed R."/>
            <person name="Khan M.M."/>
            <person name="Islam R."/>
            <person name="Rashid M.M."/>
            <person name="Khan S.A."/>
            <person name="Rahman M.S."/>
            <person name="Alam M."/>
            <person name="Yahiya A.S."/>
            <person name="Khan M.S."/>
            <person name="Azam M.S."/>
            <person name="Haque T."/>
            <person name="Lashkar M.Z.H."/>
            <person name="Akhand A.I."/>
            <person name="Morshed G."/>
            <person name="Roy S."/>
            <person name="Uddin K.S."/>
            <person name="Rabeya T."/>
            <person name="Hossain A.S."/>
            <person name="Chowdhury A."/>
            <person name="Snigdha A.R."/>
            <person name="Mortoza M.S."/>
            <person name="Matin S.A."/>
            <person name="Hoque S.M.E."/>
            <person name="Islam M.K."/>
            <person name="Roy D.K."/>
            <person name="Haider R."/>
            <person name="Moosa M.M."/>
            <person name="Elias S.M."/>
            <person name="Hasan A.M."/>
            <person name="Jahan S."/>
            <person name="Shafiuddin M."/>
            <person name="Mahmood N."/>
            <person name="Shommy N.S."/>
        </authorList>
    </citation>
    <scope>NUCLEOTIDE SEQUENCE [LARGE SCALE GENOMIC DNA]</scope>
    <source>
        <strain evidence="10">cv. O-4</strain>
    </source>
</reference>
<dbReference type="PROSITE" id="PS50966">
    <property type="entry name" value="ZF_SWIM"/>
    <property type="match status" value="1"/>
</dbReference>
<protein>
    <recommendedName>
        <fullName evidence="6">Protein FAR1-RELATED SEQUENCE</fullName>
    </recommendedName>
</protein>
<dbReference type="InterPro" id="IPR018289">
    <property type="entry name" value="MULE_transposase_dom"/>
</dbReference>
<dbReference type="Pfam" id="PF03101">
    <property type="entry name" value="FAR1"/>
    <property type="match status" value="1"/>
</dbReference>
<comment type="function">
    <text evidence="6">Putative transcription activator involved in regulating light control of development.</text>
</comment>
<evidence type="ECO:0000313" key="9">
    <source>
        <dbReference type="EMBL" id="OMO88142.1"/>
    </source>
</evidence>
<proteinExistence type="inferred from homology"/>
<comment type="subcellular location">
    <subcellularLocation>
        <location evidence="6">Nucleus</location>
    </subcellularLocation>
</comment>
<evidence type="ECO:0000256" key="4">
    <source>
        <dbReference type="ARBA" id="ARBA00022833"/>
    </source>
</evidence>
<comment type="caution">
    <text evidence="9">The sequence shown here is derived from an EMBL/GenBank/DDBJ whole genome shotgun (WGS) entry which is preliminary data.</text>
</comment>
<feature type="domain" description="SWIM-type" evidence="8">
    <location>
        <begin position="439"/>
        <end position="475"/>
    </location>
</feature>
<evidence type="ECO:0000259" key="8">
    <source>
        <dbReference type="PROSITE" id="PS50966"/>
    </source>
</evidence>
<dbReference type="EMBL" id="AWUE01017164">
    <property type="protein sequence ID" value="OMO88142.1"/>
    <property type="molecule type" value="Genomic_DNA"/>
</dbReference>
<comment type="similarity">
    <text evidence="1 6">Belongs to the FHY3/FAR1 family.</text>
</comment>
<keyword evidence="10" id="KW-1185">Reference proteome</keyword>
<gene>
    <name evidence="9" type="ORF">COLO4_20433</name>
</gene>
<keyword evidence="4 6" id="KW-0862">Zinc</keyword>
<organism evidence="9 10">
    <name type="scientific">Corchorus olitorius</name>
    <dbReference type="NCBI Taxonomy" id="93759"/>
    <lineage>
        <taxon>Eukaryota</taxon>
        <taxon>Viridiplantae</taxon>
        <taxon>Streptophyta</taxon>
        <taxon>Embryophyta</taxon>
        <taxon>Tracheophyta</taxon>
        <taxon>Spermatophyta</taxon>
        <taxon>Magnoliopsida</taxon>
        <taxon>eudicotyledons</taxon>
        <taxon>Gunneridae</taxon>
        <taxon>Pentapetalae</taxon>
        <taxon>rosids</taxon>
        <taxon>malvids</taxon>
        <taxon>Malvales</taxon>
        <taxon>Malvaceae</taxon>
        <taxon>Grewioideae</taxon>
        <taxon>Apeibeae</taxon>
        <taxon>Corchorus</taxon>
    </lineage>
</organism>
<dbReference type="GO" id="GO:0008270">
    <property type="term" value="F:zinc ion binding"/>
    <property type="evidence" value="ECO:0007669"/>
    <property type="project" value="UniProtKB-UniRule"/>
</dbReference>
<evidence type="ECO:0000256" key="7">
    <source>
        <dbReference type="SAM" id="MobiDB-lite"/>
    </source>
</evidence>
<feature type="region of interest" description="Disordered" evidence="7">
    <location>
        <begin position="611"/>
        <end position="652"/>
    </location>
</feature>
<sequence length="679" mass="77763">MAETNTNASQLHRRLKFTEDDILPSSFEGMREQYITIADEQNLELMDEQIPQQDKSLNLIDPSANAIALLHSNVSQESIPKLGMEFDTEEELFDFYNKYAEEVGFSVRRSKGHKDKSGNWMDRTLCCSCQGTRSTDKRDVDVKQHRSETRFQCLATLKVKRFEGKLRVSKFIAEHSHALASPHKRIFLRSQRKINLAQAAELDIADQSGIAPKESVGFLARKSGGVENLGFIPRDYHNYLRSKRTERMKVGDTGAMLGKEPKTILTDQDPAMAKALASQWPETYHRLCVWHMYQNAAKHLSDKFERFSSFAKDFSSCVYDHDEEEDFLKAWQDMIKTYNLENNTWLQRQFQLKEQWALNLLEDRRYKELQADFKDNQSKPSLPFPVEILKHAAKIYTLEVFKIFSDQLWLTWDCELYTIEATGSTTSYKVVPPGKPRHHIVTFDSSDSTISCSCKKFEFLGILCAHSLKVLSFQNFKRVPDRYILKRWTQDAKVGVVNCSYTSTRSNDPKVDVASRYKALLRWYSHLAARAAMSEQSFEMAMSDGEKTLTEIEAALKRLSMEDSLNSGGGKDASQVATDGQNQKEGKKVKGIKLKPKVKGAGKSSCRLKNALEKAPTKRKRKNALERATTTRKRKNVEEQQWDSNLDMTTMNQPTFTSMVGLLQAQIPQPSKRDNPKEN</sequence>
<evidence type="ECO:0000256" key="5">
    <source>
        <dbReference type="PROSITE-ProRule" id="PRU00325"/>
    </source>
</evidence>
<evidence type="ECO:0000256" key="2">
    <source>
        <dbReference type="ARBA" id="ARBA00022723"/>
    </source>
</evidence>
<evidence type="ECO:0000256" key="6">
    <source>
        <dbReference type="RuleBase" id="RU367018"/>
    </source>
</evidence>
<accession>A0A1R3IZY3</accession>
<dbReference type="GO" id="GO:0005634">
    <property type="term" value="C:nucleus"/>
    <property type="evidence" value="ECO:0007669"/>
    <property type="project" value="UniProtKB-SubCell"/>
</dbReference>
<dbReference type="AlphaFoldDB" id="A0A1R3IZY3"/>
<dbReference type="InterPro" id="IPR004330">
    <property type="entry name" value="FAR1_DNA_bnd_dom"/>
</dbReference>
<feature type="region of interest" description="Disordered" evidence="7">
    <location>
        <begin position="563"/>
        <end position="589"/>
    </location>
</feature>
<keyword evidence="3 5" id="KW-0863">Zinc-finger</keyword>
<evidence type="ECO:0000256" key="3">
    <source>
        <dbReference type="ARBA" id="ARBA00022771"/>
    </source>
</evidence>
<dbReference type="PANTHER" id="PTHR31669:SF251">
    <property type="entry name" value="PROTEIN FAR1-RELATED SEQUENCE"/>
    <property type="match status" value="1"/>
</dbReference>
<dbReference type="Pfam" id="PF10551">
    <property type="entry name" value="MULE"/>
    <property type="match status" value="1"/>
</dbReference>